<dbReference type="Gene3D" id="3.10.170.10">
    <property type="match status" value="1"/>
</dbReference>
<dbReference type="Proteomes" id="UP000054559">
    <property type="component" value="Unassembled WGS sequence"/>
</dbReference>
<dbReference type="GO" id="GO:0004222">
    <property type="term" value="F:metalloendopeptidase activity"/>
    <property type="evidence" value="ECO:0007669"/>
    <property type="project" value="InterPro"/>
</dbReference>
<keyword evidence="8 12" id="KW-0862">Zinc</keyword>
<comment type="subcellular location">
    <subcellularLocation>
        <location evidence="1 13">Secreted</location>
    </subcellularLocation>
</comment>
<evidence type="ECO:0000256" key="8">
    <source>
        <dbReference type="ARBA" id="ARBA00022833"/>
    </source>
</evidence>
<dbReference type="InterPro" id="IPR011096">
    <property type="entry name" value="FTP_domain"/>
</dbReference>
<dbReference type="AlphaFoldDB" id="A0A0J8QXZ5"/>
<dbReference type="Pfam" id="PF02128">
    <property type="entry name" value="Peptidase_M36"/>
    <property type="match status" value="1"/>
</dbReference>
<evidence type="ECO:0000259" key="16">
    <source>
        <dbReference type="Pfam" id="PF07504"/>
    </source>
</evidence>
<dbReference type="GO" id="GO:0008270">
    <property type="term" value="F:zinc ion binding"/>
    <property type="evidence" value="ECO:0007669"/>
    <property type="project" value="InterPro"/>
</dbReference>
<dbReference type="GO" id="GO:0006508">
    <property type="term" value="P:proteolysis"/>
    <property type="evidence" value="ECO:0007669"/>
    <property type="project" value="UniProtKB-KW"/>
</dbReference>
<keyword evidence="10 13" id="KW-0865">Zymogen</keyword>
<keyword evidence="4 13" id="KW-0645">Protease</keyword>
<evidence type="ECO:0000256" key="5">
    <source>
        <dbReference type="ARBA" id="ARBA00022723"/>
    </source>
</evidence>
<comment type="cofactor">
    <cofactor evidence="12">
        <name>Zn(2+)</name>
        <dbReference type="ChEBI" id="CHEBI:29105"/>
    </cofactor>
    <text evidence="12">Binds 1 zinc ion per subunit.</text>
</comment>
<evidence type="ECO:0000256" key="4">
    <source>
        <dbReference type="ARBA" id="ARBA00022670"/>
    </source>
</evidence>
<evidence type="ECO:0000256" key="12">
    <source>
        <dbReference type="PIRSR" id="PIRSR601842-2"/>
    </source>
</evidence>
<dbReference type="SUPFAM" id="SSF55486">
    <property type="entry name" value="Metalloproteases ('zincins'), catalytic domain"/>
    <property type="match status" value="1"/>
</dbReference>
<feature type="region of interest" description="Disordered" evidence="14">
    <location>
        <begin position="314"/>
        <end position="333"/>
    </location>
</feature>
<evidence type="ECO:0000256" key="3">
    <source>
        <dbReference type="ARBA" id="ARBA00022525"/>
    </source>
</evidence>
<evidence type="ECO:0000256" key="15">
    <source>
        <dbReference type="SAM" id="Phobius"/>
    </source>
</evidence>
<feature type="domain" description="FTP" evidence="16">
    <location>
        <begin position="141"/>
        <end position="181"/>
    </location>
</feature>
<comment type="similarity">
    <text evidence="2 13">Belongs to the peptidase M36 family.</text>
</comment>
<dbReference type="EMBL" id="DS268150">
    <property type="protein sequence ID" value="KMU76915.1"/>
    <property type="molecule type" value="Genomic_DNA"/>
</dbReference>
<sequence length="660" mass="73736">MGYQHDEEEELQGFTPKSRRSRGVGRLWAWEARRMRYKFKRLVPIVVFLGTFRVTIMHGLLLAAGLLSLPLRALGHPNPNPQMHTLSRRGAVDLDAFRLGQNAEYSNTASVASNPPALSIRSTQSYVDVTKDLVKTTLPDATFRVVDDHYVGTNGVAHVHLRQTVHGIDVDNADFNVNVSPSEILLQGRSQRDPCQRDHATGINKKSSAPSSSRQRLRRNLAAISGKKPRTRRRCFSRETSEPFPTPRVNSSYFISQMESYSLILEKMSNNTHGVVDPWGINDPTDGEREVLTDPWDGNASEFTWISDGRTRYPTTRGNNGIAQDNPSGGNQYENNYRPMSDDLRFEYPYSTDMSPPDSYIDASITQLFYTSNVYHDLLYILGFTERAGNFEFNNNNQGGRGNDYVILNSQDGSGTNNANFATPPDGQPGRMRMYTWTTSRPNRDGSFEAGIVIHEYTHGLSNRLCGGPSNSRCLNALESGGMGEGWGDFMATAIRLKAGDTRETDYTMGEWAANEQGGIRQHPYSTNLQTNPLVYTTVNQYREVHDIGTVWASMLYEVLWNLIDKHGKNDGPKPELRDGVPTDGKYLAMKLVIDGMALQPCNPNFVQARDAILDADEALTGGENKCEIWAGFAKRELGTGARYDRSRRTGSTDVPQECQ</sequence>
<keyword evidence="5 12" id="KW-0479">Metal-binding</keyword>
<evidence type="ECO:0000256" key="11">
    <source>
        <dbReference type="PIRSR" id="PIRSR601842-1"/>
    </source>
</evidence>
<evidence type="ECO:0000256" key="7">
    <source>
        <dbReference type="ARBA" id="ARBA00022801"/>
    </source>
</evidence>
<feature type="binding site" evidence="12">
    <location>
        <position position="459"/>
    </location>
    <ligand>
        <name>Zn(2+)</name>
        <dbReference type="ChEBI" id="CHEBI:29105"/>
        <note>catalytic</note>
    </ligand>
</feature>
<feature type="binding site" evidence="12">
    <location>
        <position position="485"/>
    </location>
    <ligand>
        <name>Zn(2+)</name>
        <dbReference type="ChEBI" id="CHEBI:29105"/>
        <note>catalytic</note>
    </ligand>
</feature>
<feature type="binding site" evidence="12">
    <location>
        <position position="455"/>
    </location>
    <ligand>
        <name>Zn(2+)</name>
        <dbReference type="ChEBI" id="CHEBI:29105"/>
        <note>catalytic</note>
    </ligand>
</feature>
<proteinExistence type="inferred from homology"/>
<reference evidence="18" key="1">
    <citation type="journal article" date="2010" name="Genome Res.">
        <title>Population genomic sequencing of Coccidioides fungi reveals recent hybridization and transposon control.</title>
        <authorList>
            <person name="Neafsey D.E."/>
            <person name="Barker B.M."/>
            <person name="Sharpton T.J."/>
            <person name="Stajich J.E."/>
            <person name="Park D.J."/>
            <person name="Whiston E."/>
            <person name="Hung C.-Y."/>
            <person name="McMahan C."/>
            <person name="White J."/>
            <person name="Sykes S."/>
            <person name="Heiman D."/>
            <person name="Young S."/>
            <person name="Zeng Q."/>
            <person name="Abouelleil A."/>
            <person name="Aftuck L."/>
            <person name="Bessette D."/>
            <person name="Brown A."/>
            <person name="FitzGerald M."/>
            <person name="Lui A."/>
            <person name="Macdonald J.P."/>
            <person name="Priest M."/>
            <person name="Orbach M.J."/>
            <person name="Galgiani J.N."/>
            <person name="Kirkland T.N."/>
            <person name="Cole G.T."/>
            <person name="Birren B.W."/>
            <person name="Henn M.R."/>
            <person name="Taylor J.W."/>
            <person name="Rounsley S.D."/>
        </authorList>
    </citation>
    <scope>NUCLEOTIDE SEQUENCE [LARGE SCALE GENOMIC DNA]</scope>
    <source>
        <strain evidence="18">RMSCC 3703</strain>
    </source>
</reference>
<evidence type="ECO:0000256" key="9">
    <source>
        <dbReference type="ARBA" id="ARBA00023049"/>
    </source>
</evidence>
<evidence type="ECO:0000256" key="1">
    <source>
        <dbReference type="ARBA" id="ARBA00004613"/>
    </source>
</evidence>
<dbReference type="PRINTS" id="PR00999">
    <property type="entry name" value="FUNGALYSIN"/>
</dbReference>
<keyword evidence="15" id="KW-0472">Membrane</keyword>
<evidence type="ECO:0000313" key="18">
    <source>
        <dbReference type="Proteomes" id="UP000054559"/>
    </source>
</evidence>
<name>A0A0J8QXZ5_COCIT</name>
<gene>
    <name evidence="17" type="ORF">CISG_05957</name>
</gene>
<feature type="transmembrane region" description="Helical" evidence="15">
    <location>
        <begin position="42"/>
        <end position="69"/>
    </location>
</feature>
<evidence type="ECO:0000256" key="13">
    <source>
        <dbReference type="RuleBase" id="RU364017"/>
    </source>
</evidence>
<keyword evidence="7 13" id="KW-0378">Hydrolase</keyword>
<evidence type="ECO:0000256" key="2">
    <source>
        <dbReference type="ARBA" id="ARBA00006006"/>
    </source>
</evidence>
<feature type="active site" evidence="11">
    <location>
        <position position="456"/>
    </location>
</feature>
<evidence type="ECO:0000256" key="14">
    <source>
        <dbReference type="SAM" id="MobiDB-lite"/>
    </source>
</evidence>
<dbReference type="InterPro" id="IPR050371">
    <property type="entry name" value="Fungal_virulence_M36"/>
</dbReference>
<feature type="compositionally biased region" description="Polar residues" evidence="14">
    <location>
        <begin position="204"/>
        <end position="214"/>
    </location>
</feature>
<organism evidence="17 18">
    <name type="scientific">Coccidioides immitis RMSCC 3703</name>
    <dbReference type="NCBI Taxonomy" id="454286"/>
    <lineage>
        <taxon>Eukaryota</taxon>
        <taxon>Fungi</taxon>
        <taxon>Dikarya</taxon>
        <taxon>Ascomycota</taxon>
        <taxon>Pezizomycotina</taxon>
        <taxon>Eurotiomycetes</taxon>
        <taxon>Eurotiomycetidae</taxon>
        <taxon>Onygenales</taxon>
        <taxon>Onygenaceae</taxon>
        <taxon>Coccidioides</taxon>
    </lineage>
</organism>
<dbReference type="EC" id="3.4.24.-" evidence="13"/>
<dbReference type="CDD" id="cd09596">
    <property type="entry name" value="M36"/>
    <property type="match status" value="1"/>
</dbReference>
<feature type="region of interest" description="Disordered" evidence="14">
    <location>
        <begin position="187"/>
        <end position="217"/>
    </location>
</feature>
<dbReference type="Pfam" id="PF07504">
    <property type="entry name" value="FTP"/>
    <property type="match status" value="1"/>
</dbReference>
<protein>
    <recommendedName>
        <fullName evidence="13">Extracellular metalloproteinase</fullName>
        <ecNumber evidence="13">3.4.24.-</ecNumber>
    </recommendedName>
    <alternativeName>
        <fullName evidence="13">Fungalysin</fullName>
    </alternativeName>
</protein>
<dbReference type="InterPro" id="IPR027268">
    <property type="entry name" value="Peptidase_M4/M1_CTD_sf"/>
</dbReference>
<dbReference type="GO" id="GO:0005576">
    <property type="term" value="C:extracellular region"/>
    <property type="evidence" value="ECO:0007669"/>
    <property type="project" value="UniProtKB-SubCell"/>
</dbReference>
<keyword evidence="3 13" id="KW-0964">Secreted</keyword>
<keyword evidence="6" id="KW-0732">Signal</keyword>
<evidence type="ECO:0000313" key="17">
    <source>
        <dbReference type="EMBL" id="KMU76915.1"/>
    </source>
</evidence>
<dbReference type="Gene3D" id="1.10.390.10">
    <property type="entry name" value="Neutral Protease Domain 2"/>
    <property type="match status" value="1"/>
</dbReference>
<dbReference type="PANTHER" id="PTHR33478">
    <property type="entry name" value="EXTRACELLULAR METALLOPROTEINASE MEP"/>
    <property type="match status" value="1"/>
</dbReference>
<evidence type="ECO:0000256" key="6">
    <source>
        <dbReference type="ARBA" id="ARBA00022729"/>
    </source>
</evidence>
<dbReference type="PANTHER" id="PTHR33478:SF1">
    <property type="entry name" value="EXTRACELLULAR METALLOPROTEINASE MEP"/>
    <property type="match status" value="1"/>
</dbReference>
<accession>A0A0J8QXZ5</accession>
<keyword evidence="15" id="KW-0812">Transmembrane</keyword>
<keyword evidence="9 13" id="KW-0482">Metalloprotease</keyword>
<evidence type="ECO:0000256" key="10">
    <source>
        <dbReference type="ARBA" id="ARBA00023145"/>
    </source>
</evidence>
<dbReference type="InterPro" id="IPR001842">
    <property type="entry name" value="Peptidase_M36"/>
</dbReference>
<feature type="compositionally biased region" description="Basic and acidic residues" evidence="14">
    <location>
        <begin position="190"/>
        <end position="200"/>
    </location>
</feature>
<keyword evidence="15" id="KW-1133">Transmembrane helix</keyword>